<evidence type="ECO:0000256" key="4">
    <source>
        <dbReference type="ARBA" id="ARBA00023163"/>
    </source>
</evidence>
<dbReference type="CDD" id="cd08473">
    <property type="entry name" value="PBP2_CrgA_like_4"/>
    <property type="match status" value="1"/>
</dbReference>
<dbReference type="InterPro" id="IPR058163">
    <property type="entry name" value="LysR-type_TF_proteobact-type"/>
</dbReference>
<dbReference type="SUPFAM" id="SSF53850">
    <property type="entry name" value="Periplasmic binding protein-like II"/>
    <property type="match status" value="1"/>
</dbReference>
<organism evidence="6 7">
    <name type="scientific">Pseudomonas taiwanensis</name>
    <dbReference type="NCBI Taxonomy" id="470150"/>
    <lineage>
        <taxon>Bacteria</taxon>
        <taxon>Pseudomonadati</taxon>
        <taxon>Pseudomonadota</taxon>
        <taxon>Gammaproteobacteria</taxon>
        <taxon>Pseudomonadales</taxon>
        <taxon>Pseudomonadaceae</taxon>
        <taxon>Pseudomonas</taxon>
    </lineage>
</organism>
<feature type="domain" description="HTH lysR-type" evidence="5">
    <location>
        <begin position="2"/>
        <end position="59"/>
    </location>
</feature>
<keyword evidence="3" id="KW-0238">DNA-binding</keyword>
<evidence type="ECO:0000313" key="6">
    <source>
        <dbReference type="EMBL" id="MBC3475711.1"/>
    </source>
</evidence>
<keyword evidence="2" id="KW-0805">Transcription regulation</keyword>
<dbReference type="InterPro" id="IPR036390">
    <property type="entry name" value="WH_DNA-bd_sf"/>
</dbReference>
<dbReference type="InterPro" id="IPR036388">
    <property type="entry name" value="WH-like_DNA-bd_sf"/>
</dbReference>
<evidence type="ECO:0000256" key="3">
    <source>
        <dbReference type="ARBA" id="ARBA00023125"/>
    </source>
</evidence>
<gene>
    <name evidence="6" type="ORF">HU747_08860</name>
</gene>
<accession>A0ABR6V5I5</accession>
<dbReference type="Gene3D" id="3.40.190.290">
    <property type="match status" value="1"/>
</dbReference>
<evidence type="ECO:0000256" key="1">
    <source>
        <dbReference type="ARBA" id="ARBA00009437"/>
    </source>
</evidence>
<dbReference type="Pfam" id="PF03466">
    <property type="entry name" value="LysR_substrate"/>
    <property type="match status" value="1"/>
</dbReference>
<dbReference type="RefSeq" id="WP_186598517.1">
    <property type="nucleotide sequence ID" value="NZ_JABWRS010000005.1"/>
</dbReference>
<dbReference type="PROSITE" id="PS50931">
    <property type="entry name" value="HTH_LYSR"/>
    <property type="match status" value="1"/>
</dbReference>
<keyword evidence="7" id="KW-1185">Reference proteome</keyword>
<evidence type="ECO:0000259" key="5">
    <source>
        <dbReference type="PROSITE" id="PS50931"/>
    </source>
</evidence>
<dbReference type="Pfam" id="PF00126">
    <property type="entry name" value="HTH_1"/>
    <property type="match status" value="1"/>
</dbReference>
<keyword evidence="4" id="KW-0804">Transcription</keyword>
<evidence type="ECO:0000313" key="7">
    <source>
        <dbReference type="Proteomes" id="UP000628086"/>
    </source>
</evidence>
<dbReference type="InterPro" id="IPR005119">
    <property type="entry name" value="LysR_subst-bd"/>
</dbReference>
<dbReference type="PANTHER" id="PTHR30537:SF31">
    <property type="entry name" value="TRANSCRIPTIONAL REGULATOR, LYSR FAMILY"/>
    <property type="match status" value="1"/>
</dbReference>
<reference evidence="6 7" key="1">
    <citation type="journal article" date="2020" name="Microorganisms">
        <title>Reliable Identification of Environmental Pseudomonas Isolates Using the rpoD Gene.</title>
        <authorList>
            <consortium name="The Broad Institute Genome Sequencing Platform"/>
            <person name="Girard L."/>
            <person name="Lood C."/>
            <person name="Rokni-Zadeh H."/>
            <person name="van Noort V."/>
            <person name="Lavigne R."/>
            <person name="De Mot R."/>
        </authorList>
    </citation>
    <scope>NUCLEOTIDE SEQUENCE [LARGE SCALE GENOMIC DNA]</scope>
    <source>
        <strain evidence="6 7">RW7P2</strain>
    </source>
</reference>
<sequence>MFDFNELYFFAQVVEHKGFAAAARNIGIPKSKLSRRVLALEERLGVRLIQRSTRKFTVTEIGQDYYRHCVAMLVEADAAEKVIEESRSEPHGLIRVSCPPALAAMGVSDAMAKFMVAHPKVQIQVESTNRRVDVLGEGFDIALRVRFPPLQDENLFLKVFGESYQKLVAKPSLVEGIDLEVPGDLIGLPSMDLAPANRDHRWAFIGPSGDRVEVPHSPRFVTADLDALHRAAVQGVGIVQMPEVMVRHDLEAGLLVEVLPAYRPPSGLIHAVYPSKRGLLPSVRGLIDLLAEELGANAEADRKACIAAGKLSGPL</sequence>
<dbReference type="Gene3D" id="1.10.10.10">
    <property type="entry name" value="Winged helix-like DNA-binding domain superfamily/Winged helix DNA-binding domain"/>
    <property type="match status" value="1"/>
</dbReference>
<dbReference type="PANTHER" id="PTHR30537">
    <property type="entry name" value="HTH-TYPE TRANSCRIPTIONAL REGULATOR"/>
    <property type="match status" value="1"/>
</dbReference>
<comment type="similarity">
    <text evidence="1">Belongs to the LysR transcriptional regulatory family.</text>
</comment>
<comment type="caution">
    <text evidence="6">The sequence shown here is derived from an EMBL/GenBank/DDBJ whole genome shotgun (WGS) entry which is preliminary data.</text>
</comment>
<evidence type="ECO:0000256" key="2">
    <source>
        <dbReference type="ARBA" id="ARBA00023015"/>
    </source>
</evidence>
<dbReference type="SUPFAM" id="SSF46785">
    <property type="entry name" value="Winged helix' DNA-binding domain"/>
    <property type="match status" value="1"/>
</dbReference>
<proteinExistence type="inferred from homology"/>
<dbReference type="EMBL" id="JABWRS010000005">
    <property type="protein sequence ID" value="MBC3475711.1"/>
    <property type="molecule type" value="Genomic_DNA"/>
</dbReference>
<name>A0ABR6V5I5_9PSED</name>
<protein>
    <submittedName>
        <fullName evidence="6">LysR family transcriptional regulator</fullName>
    </submittedName>
</protein>
<dbReference type="InterPro" id="IPR000847">
    <property type="entry name" value="LysR_HTH_N"/>
</dbReference>
<dbReference type="Proteomes" id="UP000628086">
    <property type="component" value="Unassembled WGS sequence"/>
</dbReference>